<dbReference type="InterPro" id="IPR007813">
    <property type="entry name" value="PilN"/>
</dbReference>
<evidence type="ECO:0000313" key="3">
    <source>
        <dbReference type="Proteomes" id="UP000298551"/>
    </source>
</evidence>
<accession>A0A4D6X8X1</accession>
<reference evidence="3" key="1">
    <citation type="submission" date="2019-04" db="EMBL/GenBank/DDBJ databases">
        <title>Genome sequence of Pseudomonas putida 1290, an auxin catabolizing strain.</title>
        <authorList>
            <person name="Laird T.S."/>
            <person name="Leveau J.H.J."/>
        </authorList>
    </citation>
    <scope>NUCLEOTIDE SEQUENCE [LARGE SCALE GENOMIC DNA]</scope>
    <source>
        <strain evidence="3">1290</strain>
    </source>
</reference>
<dbReference type="SUPFAM" id="SSF53067">
    <property type="entry name" value="Actin-like ATPase domain"/>
    <property type="match status" value="1"/>
</dbReference>
<name>A0A4D6X8X1_PSEPU</name>
<dbReference type="AlphaFoldDB" id="A0A4D6X8X1"/>
<dbReference type="PANTHER" id="PTHR40278">
    <property type="entry name" value="DNA UTILIZATION PROTEIN HOFN"/>
    <property type="match status" value="1"/>
</dbReference>
<protein>
    <submittedName>
        <fullName evidence="2">PilN domain-containing protein</fullName>
    </submittedName>
</protein>
<dbReference type="Pfam" id="PF05137">
    <property type="entry name" value="PilN"/>
    <property type="match status" value="1"/>
</dbReference>
<dbReference type="EMBL" id="CP039371">
    <property type="protein sequence ID" value="QCI12384.1"/>
    <property type="molecule type" value="Genomic_DNA"/>
</dbReference>
<organism evidence="2 3">
    <name type="scientific">Pseudomonas putida</name>
    <name type="common">Arthrobacter siderocapsulatus</name>
    <dbReference type="NCBI Taxonomy" id="303"/>
    <lineage>
        <taxon>Bacteria</taxon>
        <taxon>Pseudomonadati</taxon>
        <taxon>Pseudomonadota</taxon>
        <taxon>Gammaproteobacteria</taxon>
        <taxon>Pseudomonadales</taxon>
        <taxon>Pseudomonadaceae</taxon>
        <taxon>Pseudomonas</taxon>
    </lineage>
</organism>
<dbReference type="Gene3D" id="3.30.420.380">
    <property type="match status" value="1"/>
</dbReference>
<dbReference type="InterPro" id="IPR043129">
    <property type="entry name" value="ATPase_NBD"/>
</dbReference>
<dbReference type="PANTHER" id="PTHR40278:SF1">
    <property type="entry name" value="DNA UTILIZATION PROTEIN HOFN"/>
    <property type="match status" value="1"/>
</dbReference>
<dbReference type="RefSeq" id="WP_136914541.1">
    <property type="nucleotide sequence ID" value="NZ_CP039371.1"/>
</dbReference>
<dbReference type="InterPro" id="IPR024230">
    <property type="entry name" value="GspL_cyto_dom"/>
</dbReference>
<dbReference type="InterPro" id="IPR052534">
    <property type="entry name" value="Extracell_DNA_Util/SecSys_Comp"/>
</dbReference>
<feature type="domain" description="GspL cytoplasmic actin-ATPase-like" evidence="1">
    <location>
        <begin position="70"/>
        <end position="158"/>
    </location>
</feature>
<proteinExistence type="predicted"/>
<evidence type="ECO:0000313" key="2">
    <source>
        <dbReference type="EMBL" id="QCI12384.1"/>
    </source>
</evidence>
<sequence>MNALFKRCVVALARHRLYWRAQWRRSTARRWLHAWLEELLAMLPATLAGRLTRRDASQLLGWPLPDHCQASRPVVLVLAEHQVMRQHLSLPLAATRNLDEVLAYEIDKYTPYPADQVHFVARVVHRHAPHADIELVAVARAALASMLQACRARGLQLIAIDVTTREDKRLGIDLLPQGSETWHPSPGRLDRWLWLGCVLSLVALAAACLDRRQATVAAMQQTVNEQRQAVRAVQQLRQTLDTTVGATHYLAGLKIQRPTLTALLADISACLGNDTWVERLQLEDGVHVTLAGQSSHASELLNAMKDCHTLEHARFQGVILADKATGHDRFVISAQLKEAAHAPAQP</sequence>
<dbReference type="Proteomes" id="UP000298551">
    <property type="component" value="Chromosome"/>
</dbReference>
<dbReference type="OrthoDB" id="5621075at2"/>
<gene>
    <name evidence="2" type="ORF">E6B08_13865</name>
</gene>
<evidence type="ECO:0000259" key="1">
    <source>
        <dbReference type="Pfam" id="PF05134"/>
    </source>
</evidence>
<dbReference type="Pfam" id="PF05134">
    <property type="entry name" value="T2SSL"/>
    <property type="match status" value="1"/>
</dbReference>